<evidence type="ECO:0000313" key="3">
    <source>
        <dbReference type="Proteomes" id="UP000283895"/>
    </source>
</evidence>
<keyword evidence="3" id="KW-1185">Reference proteome</keyword>
<evidence type="ECO:0000259" key="1">
    <source>
        <dbReference type="Pfam" id="PF09414"/>
    </source>
</evidence>
<gene>
    <name evidence="2" type="ORF">VMCG_07416</name>
</gene>
<comment type="caution">
    <text evidence="2">The sequence shown here is derived from an EMBL/GenBank/DDBJ whole genome shotgun (WGS) entry which is preliminary data.</text>
</comment>
<name>A0A423W350_9PEZI</name>
<accession>A0A423W350</accession>
<dbReference type="Pfam" id="PF09414">
    <property type="entry name" value="RNA_ligase"/>
    <property type="match status" value="1"/>
</dbReference>
<sequence>MARKLVSIRQVSGTKHIAGSSRLELATVDGWSCAIRSGTIAAGDLALFFEIDCFLPVQPLYLAPSNPIHLQRKTWRGHDGIHINTQMVGKDISQGVLLRLENFPEIEDKLGVLTREHGKEEGLKRAMEICFAQQLGVMKWELSTSETATKLGRFPAFIAKTDLTRIQDNSKESLFEEAEYRNTIWQESVKMDGSSMTVYFVRADFRWMKSLPRPHAPEASDRNLNSTAGKSRFGVCSREWDLVQDEKNRFWKAALDSQLPEKLAKVDRNVAIQGELVGSTINGNRHGYQKGEHEFFVYSMWDIDRQERFLPSLTEERTKSLGLKHVPVLGYVKLPDIARSHEDLLERAKGTHADGRKREGLVFKSVSDGRNFKVIANDYLLEHKE</sequence>
<reference evidence="2 3" key="1">
    <citation type="submission" date="2015-09" db="EMBL/GenBank/DDBJ databases">
        <title>Host preference determinants of Valsa canker pathogens revealed by comparative genomics.</title>
        <authorList>
            <person name="Yin Z."/>
            <person name="Huang L."/>
        </authorList>
    </citation>
    <scope>NUCLEOTIDE SEQUENCE [LARGE SCALE GENOMIC DNA]</scope>
    <source>
        <strain evidence="2 3">03-1</strain>
    </source>
</reference>
<dbReference type="Gene3D" id="3.30.470.30">
    <property type="entry name" value="DNA ligase/mRNA capping enzyme"/>
    <property type="match status" value="1"/>
</dbReference>
<evidence type="ECO:0000313" key="2">
    <source>
        <dbReference type="EMBL" id="ROV97751.1"/>
    </source>
</evidence>
<dbReference type="AlphaFoldDB" id="A0A423W350"/>
<proteinExistence type="predicted"/>
<dbReference type="InterPro" id="IPR021122">
    <property type="entry name" value="RNA_ligase_dom_REL/Rnl2"/>
</dbReference>
<dbReference type="Proteomes" id="UP000283895">
    <property type="component" value="Unassembled WGS sequence"/>
</dbReference>
<dbReference type="EMBL" id="LKEA01000028">
    <property type="protein sequence ID" value="ROV97751.1"/>
    <property type="molecule type" value="Genomic_DNA"/>
</dbReference>
<dbReference type="SUPFAM" id="SSF56091">
    <property type="entry name" value="DNA ligase/mRNA capping enzyme, catalytic domain"/>
    <property type="match status" value="1"/>
</dbReference>
<protein>
    <recommendedName>
        <fullName evidence="1">RNA ligase domain-containing protein</fullName>
    </recommendedName>
</protein>
<organism evidence="2 3">
    <name type="scientific">Cytospora schulzeri</name>
    <dbReference type="NCBI Taxonomy" id="448051"/>
    <lineage>
        <taxon>Eukaryota</taxon>
        <taxon>Fungi</taxon>
        <taxon>Dikarya</taxon>
        <taxon>Ascomycota</taxon>
        <taxon>Pezizomycotina</taxon>
        <taxon>Sordariomycetes</taxon>
        <taxon>Sordariomycetidae</taxon>
        <taxon>Diaporthales</taxon>
        <taxon>Cytosporaceae</taxon>
        <taxon>Cytospora</taxon>
    </lineage>
</organism>
<dbReference type="OrthoDB" id="17053at2759"/>
<feature type="domain" description="RNA ligase" evidence="1">
    <location>
        <begin position="185"/>
        <end position="374"/>
    </location>
</feature>
<dbReference type="Pfam" id="PF21189">
    <property type="entry name" value="PHA02142"/>
    <property type="match status" value="1"/>
</dbReference>